<feature type="signal peptide" evidence="1">
    <location>
        <begin position="1"/>
        <end position="17"/>
    </location>
</feature>
<evidence type="ECO:0000259" key="2">
    <source>
        <dbReference type="Pfam" id="PF12706"/>
    </source>
</evidence>
<evidence type="ECO:0000313" key="4">
    <source>
        <dbReference type="Proteomes" id="UP000785200"/>
    </source>
</evidence>
<dbReference type="PANTHER" id="PTHR43546">
    <property type="entry name" value="UPF0173 METAL-DEPENDENT HYDROLASE MJ1163-RELATED"/>
    <property type="match status" value="1"/>
</dbReference>
<feature type="domain" description="Metallo-beta-lactamase" evidence="2">
    <location>
        <begin position="150"/>
        <end position="360"/>
    </location>
</feature>
<dbReference type="AlphaFoldDB" id="A0A9P6SKW9"/>
<proteinExistence type="predicted"/>
<dbReference type="Pfam" id="PF12706">
    <property type="entry name" value="Lactamase_B_2"/>
    <property type="match status" value="1"/>
</dbReference>
<dbReference type="OrthoDB" id="332863at2759"/>
<protein>
    <submittedName>
        <fullName evidence="3">Metal-dependent hydrolase</fullName>
    </submittedName>
</protein>
<organism evidence="3 4">
    <name type="scientific">Hyphodiscus hymeniophilus</name>
    <dbReference type="NCBI Taxonomy" id="353542"/>
    <lineage>
        <taxon>Eukaryota</taxon>
        <taxon>Fungi</taxon>
        <taxon>Dikarya</taxon>
        <taxon>Ascomycota</taxon>
        <taxon>Pezizomycotina</taxon>
        <taxon>Leotiomycetes</taxon>
        <taxon>Helotiales</taxon>
        <taxon>Hyphodiscaceae</taxon>
        <taxon>Hyphodiscus</taxon>
    </lineage>
</organism>
<dbReference type="InterPro" id="IPR001279">
    <property type="entry name" value="Metallo-B-lactamas"/>
</dbReference>
<keyword evidence="4" id="KW-1185">Reference proteome</keyword>
<evidence type="ECO:0000313" key="3">
    <source>
        <dbReference type="EMBL" id="KAG0646074.1"/>
    </source>
</evidence>
<evidence type="ECO:0000256" key="1">
    <source>
        <dbReference type="SAM" id="SignalP"/>
    </source>
</evidence>
<feature type="chain" id="PRO_5040391917" evidence="1">
    <location>
        <begin position="18"/>
        <end position="401"/>
    </location>
</feature>
<sequence>MLHFALAILFLVALALFFYSGLEHQHSIAVEGGIEVERHQLFFVKGPIKLPVGTYVYLHFIMSSLPHLVIDPTTNESPLRNPGNTLPTSLPVANETRTHPTATNTKENASIFFVGTATTILEWEGIRLMTDPNFLHAGDHVHLGPGVSGIRKTNPALNLEDLPRTDVVLLSHYHGDHFDQDVEAQLRRNLPIITTPHAKSHLAHKQDGEAFTDVYELDAWKSMMIDIKGVGDQDTKMVPAMKVTGMPGKHVDLKVVEVVNELIPPTNGWMVELGHQASGDDDTFKCGYRIYISGDTLMVDELKAIPEVYKGQQIDLMLIHLGGTTIPGPNMPLLMVTMDAAQGLQLVQLIQPDLTIPIHYDDYDVFLSPLSDFKKVVEEAGLSEKVVYLDRKDAYKFEVKN</sequence>
<reference evidence="3" key="1">
    <citation type="submission" date="2019-07" db="EMBL/GenBank/DDBJ databases">
        <title>Hyphodiscus hymeniophilus genome sequencing and assembly.</title>
        <authorList>
            <person name="Kramer G."/>
            <person name="Nodwell J."/>
        </authorList>
    </citation>
    <scope>NUCLEOTIDE SEQUENCE</scope>
    <source>
        <strain evidence="3">ATCC 34498</strain>
    </source>
</reference>
<dbReference type="SUPFAM" id="SSF56281">
    <property type="entry name" value="Metallo-hydrolase/oxidoreductase"/>
    <property type="match status" value="1"/>
</dbReference>
<keyword evidence="1" id="KW-0732">Signal</keyword>
<dbReference type="Proteomes" id="UP000785200">
    <property type="component" value="Unassembled WGS sequence"/>
</dbReference>
<dbReference type="InterPro" id="IPR036866">
    <property type="entry name" value="RibonucZ/Hydroxyglut_hydro"/>
</dbReference>
<accession>A0A9P6SKW9</accession>
<comment type="caution">
    <text evidence="3">The sequence shown here is derived from an EMBL/GenBank/DDBJ whole genome shotgun (WGS) entry which is preliminary data.</text>
</comment>
<keyword evidence="3" id="KW-0378">Hydrolase</keyword>
<gene>
    <name evidence="3" type="ORF">D0Z07_8393</name>
</gene>
<dbReference type="GO" id="GO:0016787">
    <property type="term" value="F:hydrolase activity"/>
    <property type="evidence" value="ECO:0007669"/>
    <property type="project" value="UniProtKB-KW"/>
</dbReference>
<dbReference type="InterPro" id="IPR050114">
    <property type="entry name" value="UPF0173_UPF0282_UlaG_hydrolase"/>
</dbReference>
<dbReference type="Gene3D" id="3.60.15.10">
    <property type="entry name" value="Ribonuclease Z/Hydroxyacylglutathione hydrolase-like"/>
    <property type="match status" value="1"/>
</dbReference>
<dbReference type="PANTHER" id="PTHR43546:SF7">
    <property type="entry name" value="METALLO-BETA-LACTAMASE DOMAIN-CONTAINING PROTEIN"/>
    <property type="match status" value="1"/>
</dbReference>
<name>A0A9P6SKW9_9HELO</name>
<dbReference type="EMBL" id="VNKQ01000016">
    <property type="protein sequence ID" value="KAG0646074.1"/>
    <property type="molecule type" value="Genomic_DNA"/>
</dbReference>